<sequence length="75" mass="7629">MRLLLFLLCFAAAGCSDGATEADRTAAPGSTVDTAVLSNPADLGSPTDTDDHNLPGDTVILDAPVGPTRVMDSAR</sequence>
<dbReference type="EMBL" id="BAABGY010000020">
    <property type="protein sequence ID" value="GAA4345036.1"/>
    <property type="molecule type" value="Genomic_DNA"/>
</dbReference>
<comment type="caution">
    <text evidence="3">The sequence shown here is derived from an EMBL/GenBank/DDBJ whole genome shotgun (WGS) entry which is preliminary data.</text>
</comment>
<proteinExistence type="predicted"/>
<keyword evidence="2" id="KW-0732">Signal</keyword>
<dbReference type="Proteomes" id="UP001501725">
    <property type="component" value="Unassembled WGS sequence"/>
</dbReference>
<feature type="signal peptide" evidence="2">
    <location>
        <begin position="1"/>
        <end position="18"/>
    </location>
</feature>
<organism evidence="3 4">
    <name type="scientific">Flaviaesturariibacter amylovorans</name>
    <dbReference type="NCBI Taxonomy" id="1084520"/>
    <lineage>
        <taxon>Bacteria</taxon>
        <taxon>Pseudomonadati</taxon>
        <taxon>Bacteroidota</taxon>
        <taxon>Chitinophagia</taxon>
        <taxon>Chitinophagales</taxon>
        <taxon>Chitinophagaceae</taxon>
        <taxon>Flaviaestuariibacter</taxon>
    </lineage>
</organism>
<gene>
    <name evidence="3" type="ORF">GCM10023184_46820</name>
</gene>
<reference evidence="4" key="1">
    <citation type="journal article" date="2019" name="Int. J. Syst. Evol. Microbiol.">
        <title>The Global Catalogue of Microorganisms (GCM) 10K type strain sequencing project: providing services to taxonomists for standard genome sequencing and annotation.</title>
        <authorList>
            <consortium name="The Broad Institute Genomics Platform"/>
            <consortium name="The Broad Institute Genome Sequencing Center for Infectious Disease"/>
            <person name="Wu L."/>
            <person name="Ma J."/>
        </authorList>
    </citation>
    <scope>NUCLEOTIDE SEQUENCE [LARGE SCALE GENOMIC DNA]</scope>
    <source>
        <strain evidence="4">JCM 17919</strain>
    </source>
</reference>
<feature type="chain" id="PRO_5046736421" evidence="2">
    <location>
        <begin position="19"/>
        <end position="75"/>
    </location>
</feature>
<evidence type="ECO:0000313" key="4">
    <source>
        <dbReference type="Proteomes" id="UP001501725"/>
    </source>
</evidence>
<protein>
    <submittedName>
        <fullName evidence="3">Uncharacterized protein</fullName>
    </submittedName>
</protein>
<keyword evidence="4" id="KW-1185">Reference proteome</keyword>
<dbReference type="PROSITE" id="PS51257">
    <property type="entry name" value="PROKAR_LIPOPROTEIN"/>
    <property type="match status" value="1"/>
</dbReference>
<dbReference type="RefSeq" id="WP_345258488.1">
    <property type="nucleotide sequence ID" value="NZ_BAABGY010000020.1"/>
</dbReference>
<evidence type="ECO:0000256" key="2">
    <source>
        <dbReference type="SAM" id="SignalP"/>
    </source>
</evidence>
<accession>A0ABP8HV14</accession>
<evidence type="ECO:0000256" key="1">
    <source>
        <dbReference type="SAM" id="MobiDB-lite"/>
    </source>
</evidence>
<evidence type="ECO:0000313" key="3">
    <source>
        <dbReference type="EMBL" id="GAA4345036.1"/>
    </source>
</evidence>
<name>A0ABP8HV14_9BACT</name>
<feature type="region of interest" description="Disordered" evidence="1">
    <location>
        <begin position="20"/>
        <end position="75"/>
    </location>
</feature>